<dbReference type="InterPro" id="IPR036412">
    <property type="entry name" value="HAD-like_sf"/>
</dbReference>
<reference evidence="5 6" key="1">
    <citation type="submission" date="2018-08" db="EMBL/GenBank/DDBJ databases">
        <title>A genome reference for cultivated species of the human gut microbiota.</title>
        <authorList>
            <person name="Zou Y."/>
            <person name="Xue W."/>
            <person name="Luo G."/>
        </authorList>
    </citation>
    <scope>NUCLEOTIDE SEQUENCE [LARGE SCALE GENOMIC DNA]</scope>
    <source>
        <strain evidence="5 6">AF31-13BH</strain>
    </source>
</reference>
<accession>A0A415UCG3</accession>
<dbReference type="NCBIfam" id="TIGR01549">
    <property type="entry name" value="HAD-SF-IA-v1"/>
    <property type="match status" value="1"/>
</dbReference>
<evidence type="ECO:0000313" key="6">
    <source>
        <dbReference type="Proteomes" id="UP000285652"/>
    </source>
</evidence>
<dbReference type="SUPFAM" id="SSF56784">
    <property type="entry name" value="HAD-like"/>
    <property type="match status" value="1"/>
</dbReference>
<keyword evidence="4" id="KW-0460">Magnesium</keyword>
<dbReference type="GO" id="GO:0016791">
    <property type="term" value="F:phosphatase activity"/>
    <property type="evidence" value="ECO:0007669"/>
    <property type="project" value="TreeGrafter"/>
</dbReference>
<keyword evidence="3 5" id="KW-0378">Hydrolase</keyword>
<dbReference type="Gene3D" id="3.40.50.1000">
    <property type="entry name" value="HAD superfamily/HAD-like"/>
    <property type="match status" value="1"/>
</dbReference>
<dbReference type="PANTHER" id="PTHR46470">
    <property type="entry name" value="N-ACYLNEURAMINATE-9-PHOSPHATASE"/>
    <property type="match status" value="1"/>
</dbReference>
<dbReference type="GO" id="GO:0046872">
    <property type="term" value="F:metal ion binding"/>
    <property type="evidence" value="ECO:0007669"/>
    <property type="project" value="UniProtKB-KW"/>
</dbReference>
<comment type="caution">
    <text evidence="5">The sequence shown here is derived from an EMBL/GenBank/DDBJ whole genome shotgun (WGS) entry which is preliminary data.</text>
</comment>
<dbReference type="PRINTS" id="PR00413">
    <property type="entry name" value="HADHALOGNASE"/>
</dbReference>
<dbReference type="InterPro" id="IPR051400">
    <property type="entry name" value="HAD-like_hydrolase"/>
</dbReference>
<sequence>MMASGSNLTKKEALMIKAVIFDMYETLITQYGGPVYFRAQMAADAGIDPVLFDALWIPSENDRTIGKQTLEETIEQILRQTGKYSKEIFQTIITGRKAAKADCFRHLHPEIIPMLQTLKEKQIKIGLISNCYSEEAVLIRESQLFSYFDQACLSYELGMKKPDPGIFLKCMEGLGVRAGECLYIGDGGSHELEAADIMGMTALQARWYIKEVPELDIRKEKFEQLETPMAALEKI</sequence>
<dbReference type="SFLD" id="SFLDG01129">
    <property type="entry name" value="C1.5:_HAD__Beta-PGM__Phosphata"/>
    <property type="match status" value="1"/>
</dbReference>
<evidence type="ECO:0000256" key="2">
    <source>
        <dbReference type="ARBA" id="ARBA00022723"/>
    </source>
</evidence>
<organism evidence="5 6">
    <name type="scientific">Dorea formicigenerans</name>
    <dbReference type="NCBI Taxonomy" id="39486"/>
    <lineage>
        <taxon>Bacteria</taxon>
        <taxon>Bacillati</taxon>
        <taxon>Bacillota</taxon>
        <taxon>Clostridia</taxon>
        <taxon>Lachnospirales</taxon>
        <taxon>Lachnospiraceae</taxon>
        <taxon>Dorea</taxon>
    </lineage>
</organism>
<evidence type="ECO:0000256" key="4">
    <source>
        <dbReference type="ARBA" id="ARBA00022842"/>
    </source>
</evidence>
<dbReference type="EMBL" id="QRQQ01000007">
    <property type="protein sequence ID" value="RHN15765.1"/>
    <property type="molecule type" value="Genomic_DNA"/>
</dbReference>
<dbReference type="InterPro" id="IPR023214">
    <property type="entry name" value="HAD_sf"/>
</dbReference>
<dbReference type="GO" id="GO:0044281">
    <property type="term" value="P:small molecule metabolic process"/>
    <property type="evidence" value="ECO:0007669"/>
    <property type="project" value="UniProtKB-ARBA"/>
</dbReference>
<dbReference type="PANTHER" id="PTHR46470:SF2">
    <property type="entry name" value="GLYCERALDEHYDE 3-PHOSPHATE PHOSPHATASE"/>
    <property type="match status" value="1"/>
</dbReference>
<dbReference type="Proteomes" id="UP000285652">
    <property type="component" value="Unassembled WGS sequence"/>
</dbReference>
<gene>
    <name evidence="5" type="ORF">DWZ24_09710</name>
</gene>
<evidence type="ECO:0000313" key="5">
    <source>
        <dbReference type="EMBL" id="RHN15765.1"/>
    </source>
</evidence>
<dbReference type="SFLD" id="SFLDS00003">
    <property type="entry name" value="Haloacid_Dehalogenase"/>
    <property type="match status" value="1"/>
</dbReference>
<name>A0A415UCG3_9FIRM</name>
<protein>
    <submittedName>
        <fullName evidence="5">HAD family hydrolase</fullName>
    </submittedName>
</protein>
<proteinExistence type="predicted"/>
<keyword evidence="2" id="KW-0479">Metal-binding</keyword>
<comment type="cofactor">
    <cofactor evidence="1">
        <name>Mg(2+)</name>
        <dbReference type="ChEBI" id="CHEBI:18420"/>
    </cofactor>
</comment>
<evidence type="ECO:0000256" key="1">
    <source>
        <dbReference type="ARBA" id="ARBA00001946"/>
    </source>
</evidence>
<dbReference type="InterPro" id="IPR006439">
    <property type="entry name" value="HAD-SF_hydro_IA"/>
</dbReference>
<dbReference type="Pfam" id="PF00702">
    <property type="entry name" value="Hydrolase"/>
    <property type="match status" value="1"/>
</dbReference>
<dbReference type="AlphaFoldDB" id="A0A415UCG3"/>
<evidence type="ECO:0000256" key="3">
    <source>
        <dbReference type="ARBA" id="ARBA00022801"/>
    </source>
</evidence>